<evidence type="ECO:0000256" key="1">
    <source>
        <dbReference type="ARBA" id="ARBA00004141"/>
    </source>
</evidence>
<dbReference type="OrthoDB" id="2939659at2"/>
<dbReference type="GO" id="GO:0016020">
    <property type="term" value="C:membrane"/>
    <property type="evidence" value="ECO:0007669"/>
    <property type="project" value="UniProtKB-SubCell"/>
</dbReference>
<comment type="caution">
    <text evidence="6">The sequence shown here is derived from an EMBL/GenBank/DDBJ whole genome shotgun (WGS) entry which is preliminary data.</text>
</comment>
<evidence type="ECO:0000313" key="7">
    <source>
        <dbReference type="Proteomes" id="UP000558113"/>
    </source>
</evidence>
<keyword evidence="3 5" id="KW-1133">Transmembrane helix</keyword>
<proteinExistence type="predicted"/>
<protein>
    <submittedName>
        <fullName evidence="6">DoxX family membrane protein</fullName>
    </submittedName>
</protein>
<sequence>MTFIHSVQAVLGIFFLFTGTTIISGKMANEFKKLGLPPIFNSLTGAIEIVGAIGMIAGYWFPITAVLSGLLLGSTMLVAAFMLLVIARDPFKKAIPAIVLSVLAYAAAIICYSM</sequence>
<keyword evidence="2 5" id="KW-0812">Transmembrane</keyword>
<feature type="transmembrane region" description="Helical" evidence="5">
    <location>
        <begin position="94"/>
        <end position="113"/>
    </location>
</feature>
<dbReference type="Pfam" id="PF13564">
    <property type="entry name" value="DoxX_2"/>
    <property type="match status" value="1"/>
</dbReference>
<keyword evidence="7" id="KW-1185">Reference proteome</keyword>
<evidence type="ECO:0000256" key="4">
    <source>
        <dbReference type="ARBA" id="ARBA00023136"/>
    </source>
</evidence>
<dbReference type="InterPro" id="IPR032808">
    <property type="entry name" value="DoxX"/>
</dbReference>
<evidence type="ECO:0000313" key="6">
    <source>
        <dbReference type="EMBL" id="NBC73377.1"/>
    </source>
</evidence>
<evidence type="ECO:0000256" key="5">
    <source>
        <dbReference type="SAM" id="Phobius"/>
    </source>
</evidence>
<evidence type="ECO:0000256" key="2">
    <source>
        <dbReference type="ARBA" id="ARBA00022692"/>
    </source>
</evidence>
<evidence type="ECO:0000256" key="3">
    <source>
        <dbReference type="ARBA" id="ARBA00022989"/>
    </source>
</evidence>
<name>A0A7X4YVN5_9BACL</name>
<reference evidence="6 7" key="1">
    <citation type="submission" date="2020-01" db="EMBL/GenBank/DDBJ databases">
        <title>Paenibacillus soybeanensis sp. nov. isolated from the nodules of soybean (Glycine max(L.) Merr).</title>
        <authorList>
            <person name="Wang H."/>
        </authorList>
    </citation>
    <scope>NUCLEOTIDE SEQUENCE [LARGE SCALE GENOMIC DNA]</scope>
    <source>
        <strain evidence="6 7">DSM 23054</strain>
    </source>
</reference>
<dbReference type="Proteomes" id="UP000558113">
    <property type="component" value="Unassembled WGS sequence"/>
</dbReference>
<organism evidence="6 7">
    <name type="scientific">Paenibacillus sacheonensis</name>
    <dbReference type="NCBI Taxonomy" id="742054"/>
    <lineage>
        <taxon>Bacteria</taxon>
        <taxon>Bacillati</taxon>
        <taxon>Bacillota</taxon>
        <taxon>Bacilli</taxon>
        <taxon>Bacillales</taxon>
        <taxon>Paenibacillaceae</taxon>
        <taxon>Paenibacillus</taxon>
    </lineage>
</organism>
<keyword evidence="4 5" id="KW-0472">Membrane</keyword>
<gene>
    <name evidence="6" type="ORF">GT003_30830</name>
</gene>
<dbReference type="EMBL" id="JAAAMU010000031">
    <property type="protein sequence ID" value="NBC73377.1"/>
    <property type="molecule type" value="Genomic_DNA"/>
</dbReference>
<feature type="transmembrane region" description="Helical" evidence="5">
    <location>
        <begin position="67"/>
        <end position="87"/>
    </location>
</feature>
<dbReference type="AlphaFoldDB" id="A0A7X4YVN5"/>
<accession>A0A7X4YVN5</accession>
<feature type="transmembrane region" description="Helical" evidence="5">
    <location>
        <begin position="39"/>
        <end position="61"/>
    </location>
</feature>
<feature type="transmembrane region" description="Helical" evidence="5">
    <location>
        <begin position="6"/>
        <end position="27"/>
    </location>
</feature>
<comment type="subcellular location">
    <subcellularLocation>
        <location evidence="1">Membrane</location>
        <topology evidence="1">Multi-pass membrane protein</topology>
    </subcellularLocation>
</comment>